<dbReference type="SUPFAM" id="SSF56219">
    <property type="entry name" value="DNase I-like"/>
    <property type="match status" value="1"/>
</dbReference>
<feature type="domain" description="Endonuclease/exonuclease/phosphatase" evidence="1">
    <location>
        <begin position="6"/>
        <end position="242"/>
    </location>
</feature>
<keyword evidence="3" id="KW-1185">Reference proteome</keyword>
<gene>
    <name evidence="2" type="ORF">SOO65_14815</name>
</gene>
<evidence type="ECO:0000259" key="1">
    <source>
        <dbReference type="Pfam" id="PF19580"/>
    </source>
</evidence>
<dbReference type="InterPro" id="IPR005135">
    <property type="entry name" value="Endo/exonuclease/phosphatase"/>
</dbReference>
<dbReference type="GO" id="GO:0003824">
    <property type="term" value="F:catalytic activity"/>
    <property type="evidence" value="ECO:0007669"/>
    <property type="project" value="InterPro"/>
</dbReference>
<name>A0AAX4HLB4_9BACT</name>
<evidence type="ECO:0000313" key="3">
    <source>
        <dbReference type="Proteomes" id="UP001324634"/>
    </source>
</evidence>
<dbReference type="Pfam" id="PF19580">
    <property type="entry name" value="Exo_endo_phos_3"/>
    <property type="match status" value="1"/>
</dbReference>
<reference evidence="2 3" key="1">
    <citation type="submission" date="2023-11" db="EMBL/GenBank/DDBJ databases">
        <title>Peredibacter starrii A3.12.</title>
        <authorList>
            <person name="Mitchell R.J."/>
        </authorList>
    </citation>
    <scope>NUCLEOTIDE SEQUENCE [LARGE SCALE GENOMIC DNA]</scope>
    <source>
        <strain evidence="2 3">A3.12</strain>
    </source>
</reference>
<organism evidence="2 3">
    <name type="scientific">Peredibacter starrii</name>
    <dbReference type="NCBI Taxonomy" id="28202"/>
    <lineage>
        <taxon>Bacteria</taxon>
        <taxon>Pseudomonadati</taxon>
        <taxon>Bdellovibrionota</taxon>
        <taxon>Bacteriovoracia</taxon>
        <taxon>Bacteriovoracales</taxon>
        <taxon>Bacteriovoracaceae</taxon>
        <taxon>Peredibacter</taxon>
    </lineage>
</organism>
<dbReference type="RefSeq" id="WP_321391724.1">
    <property type="nucleotide sequence ID" value="NZ_CP139487.1"/>
</dbReference>
<evidence type="ECO:0000313" key="2">
    <source>
        <dbReference type="EMBL" id="WPU63965.1"/>
    </source>
</evidence>
<dbReference type="EMBL" id="CP139487">
    <property type="protein sequence ID" value="WPU63965.1"/>
    <property type="molecule type" value="Genomic_DNA"/>
</dbReference>
<proteinExistence type="predicted"/>
<dbReference type="Proteomes" id="UP001324634">
    <property type="component" value="Chromosome"/>
</dbReference>
<dbReference type="KEGG" id="psti:SOO65_14815"/>
<protein>
    <recommendedName>
        <fullName evidence="1">Endonuclease/exonuclease/phosphatase domain-containing protein</fullName>
    </recommendedName>
</protein>
<accession>A0AAX4HLB4</accession>
<dbReference type="InterPro" id="IPR036691">
    <property type="entry name" value="Endo/exonu/phosph_ase_sf"/>
</dbReference>
<dbReference type="Gene3D" id="3.60.10.10">
    <property type="entry name" value="Endonuclease/exonuclease/phosphatase"/>
    <property type="match status" value="1"/>
</dbReference>
<sequence length="312" mass="35879">MKVMVLNAQDLFLFMDKHDHSASPVTELTEIKWQLMSSSLFSNKSKEKCLMLANAIKDAEADIVMVTEVGGPESLSNFAKYVLNDEYLALSLPSNSDRGIDLGYLIKKSLAYKVDIHTHIDYPLPLPAKRFSRDVLRLDLKANDKVQMILLLVHIKSKLDMSKTDFEGRSRRVLEVKGLLEIYKNLEHLHPDIPILIGGDFNGHAGEENTEEEFKAIYEMTTLKDIAFLANIPPEERFSYVYFNRGGNRFEQQIDYLFISDKFKHLIETTECYFPRYKHLSGAPLPIPKRMEHKNTLPSDHYPFLATLRLNP</sequence>
<dbReference type="AlphaFoldDB" id="A0AAX4HLB4"/>